<keyword evidence="3" id="KW-1185">Reference proteome</keyword>
<feature type="chain" id="PRO_5035823420" description="Glucose-6-phosphate isomerase" evidence="1">
    <location>
        <begin position="28"/>
        <end position="226"/>
    </location>
</feature>
<comment type="caution">
    <text evidence="2">The sequence shown here is derived from an EMBL/GenBank/DDBJ whole genome shotgun (WGS) entry which is preliminary data.</text>
</comment>
<dbReference type="AlphaFoldDB" id="A0A8S1IVZ3"/>
<feature type="signal peptide" evidence="1">
    <location>
        <begin position="1"/>
        <end position="27"/>
    </location>
</feature>
<organism evidence="2 3">
    <name type="scientific">Ostreobium quekettii</name>
    <dbReference type="NCBI Taxonomy" id="121088"/>
    <lineage>
        <taxon>Eukaryota</taxon>
        <taxon>Viridiplantae</taxon>
        <taxon>Chlorophyta</taxon>
        <taxon>core chlorophytes</taxon>
        <taxon>Ulvophyceae</taxon>
        <taxon>TCBD clade</taxon>
        <taxon>Bryopsidales</taxon>
        <taxon>Ostreobineae</taxon>
        <taxon>Ostreobiaceae</taxon>
        <taxon>Ostreobium</taxon>
    </lineage>
</organism>
<name>A0A8S1IVZ3_9CHLO</name>
<accession>A0A8S1IVZ3</accession>
<evidence type="ECO:0000313" key="2">
    <source>
        <dbReference type="EMBL" id="CAD7699129.1"/>
    </source>
</evidence>
<sequence length="226" mass="23423">MGAAGLPRILPPLAALLLLCINGPIFALCQNGDGPGSGAGTGGGEPATLTDFYSRLGPDAFSVDYRAAAPDVDEALGSLTALDGRRLGAIRSRYVPIKGRVLLRTLREATGGNAPRDDVVIQSNIGPGEVAIVPPAYLHSTINPTCQETELLTFYPEGDPGLFTAQQLYLLSAPEIRAVTGQNESEIANRRGGLGAGPPVFLPFDCTSEGGDLPYDCECSGPNPCG</sequence>
<dbReference type="InterPro" id="IPR011051">
    <property type="entry name" value="RmlC_Cupin_sf"/>
</dbReference>
<reference evidence="2" key="1">
    <citation type="submission" date="2020-12" db="EMBL/GenBank/DDBJ databases">
        <authorList>
            <person name="Iha C."/>
        </authorList>
    </citation>
    <scope>NUCLEOTIDE SEQUENCE</scope>
</reference>
<dbReference type="Proteomes" id="UP000708148">
    <property type="component" value="Unassembled WGS sequence"/>
</dbReference>
<proteinExistence type="predicted"/>
<evidence type="ECO:0000313" key="3">
    <source>
        <dbReference type="Proteomes" id="UP000708148"/>
    </source>
</evidence>
<gene>
    <name evidence="2" type="ORF">OSTQU699_LOCUS4488</name>
</gene>
<evidence type="ECO:0000256" key="1">
    <source>
        <dbReference type="SAM" id="SignalP"/>
    </source>
</evidence>
<dbReference type="EMBL" id="CAJHUC010000957">
    <property type="protein sequence ID" value="CAD7699129.1"/>
    <property type="molecule type" value="Genomic_DNA"/>
</dbReference>
<evidence type="ECO:0008006" key="4">
    <source>
        <dbReference type="Google" id="ProtNLM"/>
    </source>
</evidence>
<dbReference type="SUPFAM" id="SSF51182">
    <property type="entry name" value="RmlC-like cupins"/>
    <property type="match status" value="1"/>
</dbReference>
<keyword evidence="1" id="KW-0732">Signal</keyword>
<protein>
    <recommendedName>
        <fullName evidence="4">Glucose-6-phosphate isomerase</fullName>
    </recommendedName>
</protein>